<sequence length="430" mass="46045">MSEAPELPPAVRDRVAALAADVLPRLETVPARLRRIADFAPARRARVGGGQIVAVLADDAATRARVGELVADRLDAGETGGTGAPGGTAEDPLDAAARAWLARPEGWERTVADAATRLDARAGEQAAVRETRLVAQAEDRASRAEDQLAQVRGERRRQLDELREEVTTLRRRLGEARAREREARRELEGAVAELEDARREARHVAGEGDAERRRLRTRVSELEAANAALRRTGREDRDEAGLRVRVLLDSVAEAAAGLRRELLLPSAEGAPGDRLEQRIAERAVDASAVTGRDGPAALEQYLAVPRARLLVDGYNVSKTAWPEVSLEDQRTRLTRALGPLVARTGAETTVVFDAAASVARPPTAPPTPRGVRVLFSPPGVIADDVVAELVEAEPTGRMVVVVSSDQEVARHAARHGARAVGSPALLALLA</sequence>
<keyword evidence="1" id="KW-0175">Coiled coil</keyword>
<dbReference type="PANTHER" id="PTHR34547">
    <property type="entry name" value="YACP-LIKE NYN DOMAIN PROTEIN"/>
    <property type="match status" value="1"/>
</dbReference>
<reference evidence="3" key="1">
    <citation type="journal article" date="2019" name="Int. J. Syst. Evol. Microbiol.">
        <title>The Global Catalogue of Microorganisms (GCM) 10K type strain sequencing project: providing services to taxonomists for standard genome sequencing and annotation.</title>
        <authorList>
            <consortium name="The Broad Institute Genomics Platform"/>
            <consortium name="The Broad Institute Genome Sequencing Center for Infectious Disease"/>
            <person name="Wu L."/>
            <person name="Ma J."/>
        </authorList>
    </citation>
    <scope>NUCLEOTIDE SEQUENCE [LARGE SCALE GENOMIC DNA]</scope>
    <source>
        <strain evidence="3">JCM 14046</strain>
    </source>
</reference>
<keyword evidence="3" id="KW-1185">Reference proteome</keyword>
<name>A0ABP5AKU7_9ACTN</name>
<feature type="coiled-coil region" evidence="1">
    <location>
        <begin position="127"/>
        <end position="232"/>
    </location>
</feature>
<protein>
    <submittedName>
        <fullName evidence="2">NYN domain-containing protein</fullName>
    </submittedName>
</protein>
<evidence type="ECO:0000313" key="3">
    <source>
        <dbReference type="Proteomes" id="UP001501612"/>
    </source>
</evidence>
<accession>A0ABP5AKU7</accession>
<gene>
    <name evidence="2" type="ORF">GCM10009737_12430</name>
</gene>
<evidence type="ECO:0000256" key="1">
    <source>
        <dbReference type="SAM" id="Coils"/>
    </source>
</evidence>
<dbReference type="Pfam" id="PF05991">
    <property type="entry name" value="NYN_YacP"/>
    <property type="match status" value="1"/>
</dbReference>
<dbReference type="PANTHER" id="PTHR34547:SF1">
    <property type="entry name" value="YACP-LIKE NYN DOMAIN PROTEIN"/>
    <property type="match status" value="1"/>
</dbReference>
<dbReference type="EMBL" id="BAAAMY010000002">
    <property type="protein sequence ID" value="GAA1912432.1"/>
    <property type="molecule type" value="Genomic_DNA"/>
</dbReference>
<dbReference type="InterPro" id="IPR010298">
    <property type="entry name" value="YacP-like"/>
</dbReference>
<evidence type="ECO:0000313" key="2">
    <source>
        <dbReference type="EMBL" id="GAA1912432.1"/>
    </source>
</evidence>
<proteinExistence type="predicted"/>
<comment type="caution">
    <text evidence="2">The sequence shown here is derived from an EMBL/GenBank/DDBJ whole genome shotgun (WGS) entry which is preliminary data.</text>
</comment>
<dbReference type="Gene3D" id="1.10.287.1490">
    <property type="match status" value="1"/>
</dbReference>
<dbReference type="Proteomes" id="UP001501612">
    <property type="component" value="Unassembled WGS sequence"/>
</dbReference>
<dbReference type="RefSeq" id="WP_344005197.1">
    <property type="nucleotide sequence ID" value="NZ_BAAAMY010000002.1"/>
</dbReference>
<organism evidence="2 3">
    <name type="scientific">Nocardioides lentus</name>
    <dbReference type="NCBI Taxonomy" id="338077"/>
    <lineage>
        <taxon>Bacteria</taxon>
        <taxon>Bacillati</taxon>
        <taxon>Actinomycetota</taxon>
        <taxon>Actinomycetes</taxon>
        <taxon>Propionibacteriales</taxon>
        <taxon>Nocardioidaceae</taxon>
        <taxon>Nocardioides</taxon>
    </lineage>
</organism>